<keyword evidence="6" id="KW-0238">DNA-binding</keyword>
<dbReference type="PANTHER" id="PTHR12396:SF10">
    <property type="entry name" value="METHYL-CPG-BINDING DOMAIN-CONTAINING PROTEIN 1-RELATED"/>
    <property type="match status" value="1"/>
</dbReference>
<feature type="domain" description="CW-type" evidence="10">
    <location>
        <begin position="9"/>
        <end position="66"/>
    </location>
</feature>
<dbReference type="GO" id="GO:0005634">
    <property type="term" value="C:nucleus"/>
    <property type="evidence" value="ECO:0007669"/>
    <property type="project" value="UniProtKB-SubCell"/>
</dbReference>
<organism evidence="11 12">
    <name type="scientific">Perilla frutescens var. hirtella</name>
    <name type="common">Perilla citriodora</name>
    <name type="synonym">Perilla setoyensis</name>
    <dbReference type="NCBI Taxonomy" id="608512"/>
    <lineage>
        <taxon>Eukaryota</taxon>
        <taxon>Viridiplantae</taxon>
        <taxon>Streptophyta</taxon>
        <taxon>Embryophyta</taxon>
        <taxon>Tracheophyta</taxon>
        <taxon>Spermatophyta</taxon>
        <taxon>Magnoliopsida</taxon>
        <taxon>eudicotyledons</taxon>
        <taxon>Gunneridae</taxon>
        <taxon>Pentapetalae</taxon>
        <taxon>asterids</taxon>
        <taxon>lamiids</taxon>
        <taxon>Lamiales</taxon>
        <taxon>Lamiaceae</taxon>
        <taxon>Nepetoideae</taxon>
        <taxon>Elsholtzieae</taxon>
        <taxon>Perilla</taxon>
    </lineage>
</organism>
<evidence type="ECO:0000256" key="3">
    <source>
        <dbReference type="ARBA" id="ARBA00022771"/>
    </source>
</evidence>
<dbReference type="InterPro" id="IPR001739">
    <property type="entry name" value="Methyl_CpG_DNA-bd"/>
</dbReference>
<evidence type="ECO:0000256" key="4">
    <source>
        <dbReference type="ARBA" id="ARBA00022833"/>
    </source>
</evidence>
<keyword evidence="7" id="KW-0804">Transcription</keyword>
<dbReference type="Gene3D" id="3.30.890.10">
    <property type="entry name" value="Methyl-cpg-binding Protein 2, Chain A"/>
    <property type="match status" value="1"/>
</dbReference>
<dbReference type="PROSITE" id="PS51050">
    <property type="entry name" value="ZF_CW"/>
    <property type="match status" value="1"/>
</dbReference>
<proteinExistence type="predicted"/>
<keyword evidence="5" id="KW-0805">Transcription regulation</keyword>
<dbReference type="Gene3D" id="3.30.40.100">
    <property type="match status" value="1"/>
</dbReference>
<evidence type="ECO:0000313" key="12">
    <source>
        <dbReference type="Proteomes" id="UP001190926"/>
    </source>
</evidence>
<dbReference type="AlphaFoldDB" id="A0AAD4P646"/>
<dbReference type="SMART" id="SM00391">
    <property type="entry name" value="MBD"/>
    <property type="match status" value="1"/>
</dbReference>
<keyword evidence="4" id="KW-0862">Zinc</keyword>
<reference evidence="11 12" key="1">
    <citation type="journal article" date="2021" name="Nat. Commun.">
        <title>Incipient diploidization of the medicinal plant Perilla within 10,000 years.</title>
        <authorList>
            <person name="Zhang Y."/>
            <person name="Shen Q."/>
            <person name="Leng L."/>
            <person name="Zhang D."/>
            <person name="Chen S."/>
            <person name="Shi Y."/>
            <person name="Ning Z."/>
            <person name="Chen S."/>
        </authorList>
    </citation>
    <scope>NUCLEOTIDE SEQUENCE [LARGE SCALE GENOMIC DNA]</scope>
    <source>
        <strain evidence="12">cv. PC099</strain>
    </source>
</reference>
<evidence type="ECO:0000259" key="9">
    <source>
        <dbReference type="PROSITE" id="PS50982"/>
    </source>
</evidence>
<feature type="domain" description="MBD" evidence="9">
    <location>
        <begin position="72"/>
        <end position="143"/>
    </location>
</feature>
<gene>
    <name evidence="11" type="ORF">C2S53_020346</name>
</gene>
<accession>A0AAD4P646</accession>
<dbReference type="GO" id="GO:0008270">
    <property type="term" value="F:zinc ion binding"/>
    <property type="evidence" value="ECO:0007669"/>
    <property type="project" value="UniProtKB-KW"/>
</dbReference>
<dbReference type="GO" id="GO:0003677">
    <property type="term" value="F:DNA binding"/>
    <property type="evidence" value="ECO:0007669"/>
    <property type="project" value="UniProtKB-KW"/>
</dbReference>
<keyword evidence="3" id="KW-0863">Zinc-finger</keyword>
<keyword evidence="12" id="KW-1185">Reference proteome</keyword>
<evidence type="ECO:0000256" key="1">
    <source>
        <dbReference type="ARBA" id="ARBA00004123"/>
    </source>
</evidence>
<dbReference type="Proteomes" id="UP001190926">
    <property type="component" value="Unassembled WGS sequence"/>
</dbReference>
<evidence type="ECO:0000256" key="8">
    <source>
        <dbReference type="ARBA" id="ARBA00023242"/>
    </source>
</evidence>
<dbReference type="InterPro" id="IPR011124">
    <property type="entry name" value="Znf_CW"/>
</dbReference>
<dbReference type="InterPro" id="IPR016177">
    <property type="entry name" value="DNA-bd_dom_sf"/>
</dbReference>
<dbReference type="Pfam" id="PF07496">
    <property type="entry name" value="zf-CW"/>
    <property type="match status" value="1"/>
</dbReference>
<evidence type="ECO:0000256" key="2">
    <source>
        <dbReference type="ARBA" id="ARBA00022723"/>
    </source>
</evidence>
<sequence>MQQQSGTFSKTVDIWTVQCAECFKWRVIPTQEEYEEIRSKVIEEPFVCSKMAMGAVSCNNAADIELNNSRTWLIDKPNLPKTPAGFKRRVVMRKDGSRLDCYYNTPNGKVLRSLNEVPTFLDKNQSFKKYASVRDFSFICPKMM</sequence>
<protein>
    <submittedName>
        <fullName evidence="11">Methyl-CPG-binding domain 1</fullName>
    </submittedName>
</protein>
<dbReference type="Pfam" id="PF01429">
    <property type="entry name" value="MBD"/>
    <property type="match status" value="1"/>
</dbReference>
<keyword evidence="8" id="KW-0539">Nucleus</keyword>
<dbReference type="SUPFAM" id="SSF54171">
    <property type="entry name" value="DNA-binding domain"/>
    <property type="match status" value="1"/>
</dbReference>
<comment type="subcellular location">
    <subcellularLocation>
        <location evidence="1">Nucleus</location>
    </subcellularLocation>
</comment>
<name>A0AAD4P646_PERFH</name>
<evidence type="ECO:0000259" key="10">
    <source>
        <dbReference type="PROSITE" id="PS51050"/>
    </source>
</evidence>
<keyword evidence="2" id="KW-0479">Metal-binding</keyword>
<evidence type="ECO:0000313" key="11">
    <source>
        <dbReference type="EMBL" id="KAH6827651.1"/>
    </source>
</evidence>
<dbReference type="PROSITE" id="PS50982">
    <property type="entry name" value="MBD"/>
    <property type="match status" value="1"/>
</dbReference>
<dbReference type="EMBL" id="SDAM02000146">
    <property type="protein sequence ID" value="KAH6827651.1"/>
    <property type="molecule type" value="Genomic_DNA"/>
</dbReference>
<evidence type="ECO:0000256" key="7">
    <source>
        <dbReference type="ARBA" id="ARBA00023163"/>
    </source>
</evidence>
<evidence type="ECO:0000256" key="5">
    <source>
        <dbReference type="ARBA" id="ARBA00023015"/>
    </source>
</evidence>
<evidence type="ECO:0000256" key="6">
    <source>
        <dbReference type="ARBA" id="ARBA00023125"/>
    </source>
</evidence>
<comment type="caution">
    <text evidence="11">The sequence shown here is derived from an EMBL/GenBank/DDBJ whole genome shotgun (WGS) entry which is preliminary data.</text>
</comment>
<dbReference type="PANTHER" id="PTHR12396">
    <property type="entry name" value="METHYL-CPG BINDING PROTEIN, MBD"/>
    <property type="match status" value="1"/>
</dbReference>